<reference evidence="1 2" key="1">
    <citation type="submission" date="2020-10" db="EMBL/GenBank/DDBJ databases">
        <title>Blautia liquoris sp.nov., isolated from the mud in a fermentation cellar used for the production of Chinese strong-flavoured liquor.</title>
        <authorList>
            <person name="Lu L."/>
        </authorList>
    </citation>
    <scope>NUCLEOTIDE SEQUENCE [LARGE SCALE GENOMIC DNA]</scope>
    <source>
        <strain evidence="1 2">LZLJ-3</strain>
    </source>
</reference>
<dbReference type="PANTHER" id="PTHR38451">
    <property type="entry name" value="TRNA (ADENINE(22)-N(1))-METHYLTRANSFERASE"/>
    <property type="match status" value="1"/>
</dbReference>
<sequence>MAVQLSKRLAAAACMVTKGNRVVDVGCDHGYLPISLVREGRVPSAIAMDVNQGPLLRAQANIMRYDLSDYIETRLSDGVSSLALNEGDTLVIAGMGGPLMEKILDRGEDVLGSFQEFVLEPQSELRHFRLFLTTHGYGIISENMVLDGGKFYPVIKAVHKEMEPLKPEELEYGPCLLRDRNPVLYEYLCREKESTRKLISLLSKSHSATALTRRRELEQKMNLIDIANSYYDYG</sequence>
<dbReference type="Gene3D" id="1.10.287.1890">
    <property type="match status" value="1"/>
</dbReference>
<keyword evidence="2" id="KW-1185">Reference proteome</keyword>
<organism evidence="1 2">
    <name type="scientific">Blautia liquoris</name>
    <dbReference type="NCBI Taxonomy" id="2779518"/>
    <lineage>
        <taxon>Bacteria</taxon>
        <taxon>Bacillati</taxon>
        <taxon>Bacillota</taxon>
        <taxon>Clostridia</taxon>
        <taxon>Lachnospirales</taxon>
        <taxon>Lachnospiraceae</taxon>
        <taxon>Blautia</taxon>
    </lineage>
</organism>
<proteinExistence type="predicted"/>
<dbReference type="Pfam" id="PF04816">
    <property type="entry name" value="TrmK"/>
    <property type="match status" value="1"/>
</dbReference>
<dbReference type="InterPro" id="IPR006901">
    <property type="entry name" value="TrmK"/>
</dbReference>
<dbReference type="KEGG" id="bliq:INP51_09230"/>
<dbReference type="EMBL" id="CP063304">
    <property type="protein sequence ID" value="QOV21003.1"/>
    <property type="molecule type" value="Genomic_DNA"/>
</dbReference>
<dbReference type="GO" id="GO:0032259">
    <property type="term" value="P:methylation"/>
    <property type="evidence" value="ECO:0007669"/>
    <property type="project" value="UniProtKB-KW"/>
</dbReference>
<protein>
    <submittedName>
        <fullName evidence="1">SAM-dependent methyltransferase</fullName>
    </submittedName>
</protein>
<dbReference type="AlphaFoldDB" id="A0A7M2RKZ0"/>
<accession>A0A7M2RKZ0</accession>
<name>A0A7M2RKZ0_9FIRM</name>
<dbReference type="Proteomes" id="UP000593601">
    <property type="component" value="Chromosome"/>
</dbReference>
<gene>
    <name evidence="1" type="ORF">INP51_09230</name>
</gene>
<dbReference type="SUPFAM" id="SSF53335">
    <property type="entry name" value="S-adenosyl-L-methionine-dependent methyltransferases"/>
    <property type="match status" value="1"/>
</dbReference>
<evidence type="ECO:0000313" key="1">
    <source>
        <dbReference type="EMBL" id="QOV21003.1"/>
    </source>
</evidence>
<dbReference type="InterPro" id="IPR029063">
    <property type="entry name" value="SAM-dependent_MTases_sf"/>
</dbReference>
<evidence type="ECO:0000313" key="2">
    <source>
        <dbReference type="Proteomes" id="UP000593601"/>
    </source>
</evidence>
<dbReference type="GO" id="GO:0160105">
    <property type="term" value="F:tRNA (adenine(22)-N1)-methyltransferase activity"/>
    <property type="evidence" value="ECO:0007669"/>
    <property type="project" value="InterPro"/>
</dbReference>
<keyword evidence="1" id="KW-0489">Methyltransferase</keyword>
<keyword evidence="1" id="KW-0808">Transferase</keyword>
<dbReference type="PANTHER" id="PTHR38451:SF1">
    <property type="entry name" value="TRNA (ADENINE(22)-N(1))-METHYLTRANSFERASE"/>
    <property type="match status" value="1"/>
</dbReference>
<dbReference type="PIRSF" id="PIRSF018637">
    <property type="entry name" value="TrmK"/>
    <property type="match status" value="1"/>
</dbReference>
<dbReference type="Gene3D" id="3.40.50.150">
    <property type="entry name" value="Vaccinia Virus protein VP39"/>
    <property type="match status" value="1"/>
</dbReference>